<organism evidence="3 4">
    <name type="scientific">Virgibacillus oceani</name>
    <dbReference type="NCBI Taxonomy" id="1479511"/>
    <lineage>
        <taxon>Bacteria</taxon>
        <taxon>Bacillati</taxon>
        <taxon>Bacillota</taxon>
        <taxon>Bacilli</taxon>
        <taxon>Bacillales</taxon>
        <taxon>Bacillaceae</taxon>
        <taxon>Virgibacillus</taxon>
    </lineage>
</organism>
<dbReference type="RefSeq" id="WP_188453868.1">
    <property type="nucleotide sequence ID" value="NZ_BMFR01000001.1"/>
</dbReference>
<dbReference type="EMBL" id="BMFR01000001">
    <property type="protein sequence ID" value="GGG65337.1"/>
    <property type="molecule type" value="Genomic_DNA"/>
</dbReference>
<dbReference type="SMART" id="SM00028">
    <property type="entry name" value="TPR"/>
    <property type="match status" value="8"/>
</dbReference>
<keyword evidence="1" id="KW-0802">TPR repeat</keyword>
<evidence type="ECO:0000313" key="4">
    <source>
        <dbReference type="Proteomes" id="UP000622860"/>
    </source>
</evidence>
<dbReference type="SUPFAM" id="SSF81901">
    <property type="entry name" value="HCP-like"/>
    <property type="match status" value="1"/>
</dbReference>
<evidence type="ECO:0000313" key="3">
    <source>
        <dbReference type="EMBL" id="GGG65337.1"/>
    </source>
</evidence>
<dbReference type="Pfam" id="PF14559">
    <property type="entry name" value="TPR_19"/>
    <property type="match status" value="1"/>
</dbReference>
<evidence type="ECO:0000256" key="2">
    <source>
        <dbReference type="SAM" id="Coils"/>
    </source>
</evidence>
<dbReference type="InterPro" id="IPR011990">
    <property type="entry name" value="TPR-like_helical_dom_sf"/>
</dbReference>
<sequence>METIMKAVNLMEAKKTNEAIALLEGFLPIADEEERFTIAELYIQWGFLQEASVILDEMLQQYPNESELKVMLADIYIELDNDEQAINLLNDISEDDEAYLQALIQLADLYQAQGLFEVAEQKLLTAKQMNPNEPIIDFALGELLFSTGDYKKAITYYEKIIVKTNEIANVSINDRLAEAYAATGEYEKALEIFQSIDSENSDTLFKYGFTASQAGRLDIAIKAWEQVITLDPYYHTVYYQLAKAYEEEELPKEAYNTAKKGLHVDEFNKELFFYAGTLAHQLDHNEESEEWIRQAVALEPDYKEAVLFLIELLKVRDNHEGIIELINEIKQYGAEDALYEWEIARAYNEIESYNNALNHYKEAYNNLNQDSEFLKEFAYFLTEEGRTNEALPIFKAYLKLQPEDFDTEEFYNRLIQ</sequence>
<dbReference type="Proteomes" id="UP000622860">
    <property type="component" value="Unassembled WGS sequence"/>
</dbReference>
<dbReference type="PANTHER" id="PTHR12558">
    <property type="entry name" value="CELL DIVISION CYCLE 16,23,27"/>
    <property type="match status" value="1"/>
</dbReference>
<accession>A0A917LYD6</accession>
<dbReference type="SUPFAM" id="SSF48452">
    <property type="entry name" value="TPR-like"/>
    <property type="match status" value="1"/>
</dbReference>
<dbReference type="PANTHER" id="PTHR12558:SF13">
    <property type="entry name" value="CELL DIVISION CYCLE PROTEIN 27 HOMOLOG"/>
    <property type="match status" value="1"/>
</dbReference>
<evidence type="ECO:0000256" key="1">
    <source>
        <dbReference type="PROSITE-ProRule" id="PRU00339"/>
    </source>
</evidence>
<comment type="caution">
    <text evidence="3">The sequence shown here is derived from an EMBL/GenBank/DDBJ whole genome shotgun (WGS) entry which is preliminary data.</text>
</comment>
<keyword evidence="2" id="KW-0175">Coiled coil</keyword>
<dbReference type="Pfam" id="PF13429">
    <property type="entry name" value="TPR_15"/>
    <property type="match status" value="1"/>
</dbReference>
<protein>
    <submittedName>
        <fullName evidence="3">TPR repeat-containing protein YpiA</fullName>
    </submittedName>
</protein>
<feature type="repeat" description="TPR" evidence="1">
    <location>
        <begin position="201"/>
        <end position="234"/>
    </location>
</feature>
<keyword evidence="4" id="KW-1185">Reference proteome</keyword>
<dbReference type="InterPro" id="IPR019734">
    <property type="entry name" value="TPR_rpt"/>
</dbReference>
<proteinExistence type="predicted"/>
<gene>
    <name evidence="3" type="primary">ypiA</name>
    <name evidence="3" type="ORF">GCM10011398_06240</name>
</gene>
<feature type="coiled-coil region" evidence="2">
    <location>
        <begin position="343"/>
        <end position="370"/>
    </location>
</feature>
<feature type="repeat" description="TPR" evidence="1">
    <location>
        <begin position="371"/>
        <end position="404"/>
    </location>
</feature>
<name>A0A917LYD6_9BACI</name>
<dbReference type="PROSITE" id="PS50005">
    <property type="entry name" value="TPR"/>
    <property type="match status" value="2"/>
</dbReference>
<dbReference type="AlphaFoldDB" id="A0A917LYD6"/>
<reference evidence="3" key="1">
    <citation type="journal article" date="2014" name="Int. J. Syst. Evol. Microbiol.">
        <title>Complete genome sequence of Corynebacterium casei LMG S-19264T (=DSM 44701T), isolated from a smear-ripened cheese.</title>
        <authorList>
            <consortium name="US DOE Joint Genome Institute (JGI-PGF)"/>
            <person name="Walter F."/>
            <person name="Albersmeier A."/>
            <person name="Kalinowski J."/>
            <person name="Ruckert C."/>
        </authorList>
    </citation>
    <scope>NUCLEOTIDE SEQUENCE</scope>
    <source>
        <strain evidence="3">CGMCC 1.12754</strain>
    </source>
</reference>
<dbReference type="Gene3D" id="1.25.40.10">
    <property type="entry name" value="Tetratricopeptide repeat domain"/>
    <property type="match status" value="3"/>
</dbReference>
<reference evidence="3" key="2">
    <citation type="submission" date="2020-09" db="EMBL/GenBank/DDBJ databases">
        <authorList>
            <person name="Sun Q."/>
            <person name="Zhou Y."/>
        </authorList>
    </citation>
    <scope>NUCLEOTIDE SEQUENCE</scope>
    <source>
        <strain evidence="3">CGMCC 1.12754</strain>
    </source>
</reference>